<keyword evidence="3" id="KW-1185">Reference proteome</keyword>
<name>A0A9W7CRV5_9STRA</name>
<sequence>MGVHLEFVKIPDDVFALLKLDEAGDQVFRSSMFAFWTKYLDNYNIANPDTKTSVISALSVSHSDEAVFKFLESAKKIPSTEKLATKLQAKARVFLEKEKGSRERRSAAEGARQDRC</sequence>
<evidence type="ECO:0000313" key="3">
    <source>
        <dbReference type="Proteomes" id="UP001165083"/>
    </source>
</evidence>
<evidence type="ECO:0000313" key="2">
    <source>
        <dbReference type="EMBL" id="GMF36159.1"/>
    </source>
</evidence>
<evidence type="ECO:0000256" key="1">
    <source>
        <dbReference type="SAM" id="MobiDB-lite"/>
    </source>
</evidence>
<proteinExistence type="predicted"/>
<protein>
    <submittedName>
        <fullName evidence="2">Unnamed protein product</fullName>
    </submittedName>
</protein>
<organism evidence="2 3">
    <name type="scientific">Phytophthora lilii</name>
    <dbReference type="NCBI Taxonomy" id="2077276"/>
    <lineage>
        <taxon>Eukaryota</taxon>
        <taxon>Sar</taxon>
        <taxon>Stramenopiles</taxon>
        <taxon>Oomycota</taxon>
        <taxon>Peronosporomycetes</taxon>
        <taxon>Peronosporales</taxon>
        <taxon>Peronosporaceae</taxon>
        <taxon>Phytophthora</taxon>
    </lineage>
</organism>
<feature type="region of interest" description="Disordered" evidence="1">
    <location>
        <begin position="97"/>
        <end position="116"/>
    </location>
</feature>
<dbReference type="EMBL" id="BSXW01001361">
    <property type="protein sequence ID" value="GMF36159.1"/>
    <property type="molecule type" value="Genomic_DNA"/>
</dbReference>
<accession>A0A9W7CRV5</accession>
<dbReference type="Proteomes" id="UP001165083">
    <property type="component" value="Unassembled WGS sequence"/>
</dbReference>
<dbReference type="OrthoDB" id="127705at2759"/>
<gene>
    <name evidence="2" type="ORF">Plil01_001531100</name>
</gene>
<comment type="caution">
    <text evidence="2">The sequence shown here is derived from an EMBL/GenBank/DDBJ whole genome shotgun (WGS) entry which is preliminary data.</text>
</comment>
<reference evidence="2" key="1">
    <citation type="submission" date="2023-04" db="EMBL/GenBank/DDBJ databases">
        <title>Phytophthora lilii NBRC 32176.</title>
        <authorList>
            <person name="Ichikawa N."/>
            <person name="Sato H."/>
            <person name="Tonouchi N."/>
        </authorList>
    </citation>
    <scope>NUCLEOTIDE SEQUENCE</scope>
    <source>
        <strain evidence="2">NBRC 32176</strain>
    </source>
</reference>
<dbReference type="AlphaFoldDB" id="A0A9W7CRV5"/>